<feature type="compositionally biased region" description="Basic and acidic residues" evidence="1">
    <location>
        <begin position="1466"/>
        <end position="1487"/>
    </location>
</feature>
<sequence>MEKIKHALSGNKKSESEDATQDTHTSSSTVAGEQHPIYDQFTGKKGAGKEGTLTAAGGPYAQVQTTSGEPYVALAQPGSSVGHGHGHGKEEHLGTDGTIGAASTTSGAPIGSSSNTTGGPLSSSNNAREPIGGSTTSREPIGSHGTTSGGHLRPDASPTGKEGLNTGISDASIKSGVIGFGAGERQEHAALPTHNPTSEYMDRNQVVGGGDPGTAGMTEGQNLKSGAGAQPASGLEQTTGQQPYENTLRQQSYTADTDRSFPLAGGVASRQPHDNTPLTQHRAVGEQEPLTGENDPNVHKGHGKEELAGAAAAGTAGGLYAHHHNKEKDEHATPTQHKTTTEQEPDHKEKKSGILGGIFSRDHKDKDEHASPAQHKTINEREPGSKEREVGVHDDHDREKLAGAAAAGTAAGGGLYAHHHNNEKDANVSPTQHKTTTEEDPGAKEKKTGILGGIFSRGHKDKDEHTSPTQHDTINEREPRTTEQGVGVHDNHDREKLAGAAAAGTAGGLYARHQHEQNSPTQHNTISEREPGTKEREVGVPEGRGQEGLPGVAAGGITSREPHAYTTPTQHQTISEREPGTKEREVGAREGHGREGLAGAAALATAVGASKTLPRSEERDVRDQGLETRQATYGDVPPATYQSSNTTDRLPGSTTATPFDNTRTGPTGSATHHHNPEALAAATAAASKSQEPGYGTQDRSFPGASQPTSGGPTSGSFGAGALSDERPQGTRSASYRHVPGGFPTPTPGDESRTFLDYHPVIAPTSGSDVPSGQSSALGPSSTDAPTSQHELRHTGSLEQPQSRSSDLPGEHHQDEHHYGRDAALAGGLGAGAAGLGYAASQKQHEPSDAGSKPLYGESSPYSAKPLDPRALGTKANLEEQRYDPQARSETLPHQAAQTSNPSGLSAASGPAASHGTAKTEDPQHHYGRDAALVGAGAATAGGLHHELQRNDTPGTGTAVLPQDSSYASQPLSSSTAPQQSSATSAGSFPQQRSTGNDTFYGAAGAPAPVVGQSPQQQQPLSNLGHTSTSGPTATPEKDSQHHYGRDAALAGAGAATAGGLYAANRDDKNETGPASKTIGPHDSNIANILDPRVKPDPSKQKPNTTAGPHQADTLNRADPRVSEKDGQQGEHHYGRDAAVVGGTGAAGYGAHEAAKAYDEHRSTQPGAAMGEQRYDTTAPGATRSNPVPTQSQYNYNDPSTASHANRNAALGTGAGLGAAGAGTAAYADSKHGDNTQNLPLHQKQDFASSGAPPSYQNQVPAETQTEKHHDKRDAALLAGGAAAAGGGAYAYSQHEEAERERARLEKEQQEHLKKEAHDREKEQHRLEKEQHTHEKEAAKHEKAQHKHEKEIAALEAKHEKDIAAQEKEQHRLEKEQYKQEKEADKEARKQEKEQEGEEKKKGGLLGFLHRDKSKKEKNTSSPSPESSPRHSKEYAAGALGAGTTAAAYDEEQDPNSPRWKGKNRLHKDPPPGHPAREALEHQHEGGLAGKREHIGVDGPIGDANLISTDRGVHDIHDTTTNQGYTGTGTGVGGHHDPATSTTTGPLAGTAGHYETGGQGYENIAAVEPTVEGFGNQNAPGATTGYAGHHTVGQNADTEGIRKGDTLY</sequence>
<feature type="compositionally biased region" description="Low complexity" evidence="1">
    <location>
        <begin position="967"/>
        <end position="987"/>
    </location>
</feature>
<feature type="compositionally biased region" description="Basic and acidic residues" evidence="1">
    <location>
        <begin position="526"/>
        <end position="539"/>
    </location>
</feature>
<feature type="compositionally biased region" description="Polar residues" evidence="1">
    <location>
        <begin position="764"/>
        <end position="788"/>
    </location>
</feature>
<feature type="compositionally biased region" description="Basic and acidic residues" evidence="1">
    <location>
        <begin position="360"/>
        <end position="370"/>
    </location>
</feature>
<feature type="region of interest" description="Disordered" evidence="1">
    <location>
        <begin position="326"/>
        <end position="489"/>
    </location>
</feature>
<feature type="region of interest" description="Disordered" evidence="1">
    <location>
        <begin position="1"/>
        <end position="169"/>
    </location>
</feature>
<reference evidence="2" key="1">
    <citation type="submission" date="2022-10" db="EMBL/GenBank/DDBJ databases">
        <title>Tapping the CABI collections for fungal endophytes: first genome assemblies for Collariella, Neodidymelliopsis, Ascochyta clinopodiicola, Didymella pomorum, Didymosphaeria variabile, Neocosmospora piperis and Neocucurbitaria cava.</title>
        <authorList>
            <person name="Hill R."/>
        </authorList>
    </citation>
    <scope>NUCLEOTIDE SEQUENCE</scope>
    <source>
        <strain evidence="2">IMI 356814</strain>
    </source>
</reference>
<feature type="region of interest" description="Disordered" evidence="1">
    <location>
        <begin position="945"/>
        <end position="1042"/>
    </location>
</feature>
<comment type="caution">
    <text evidence="2">The sequence shown here is derived from an EMBL/GenBank/DDBJ whole genome shotgun (WGS) entry which is preliminary data.</text>
</comment>
<proteinExistence type="predicted"/>
<feature type="compositionally biased region" description="Basic and acidic residues" evidence="1">
    <location>
        <begin position="1153"/>
        <end position="1162"/>
    </location>
</feature>
<feature type="compositionally biased region" description="Basic and acidic residues" evidence="1">
    <location>
        <begin position="876"/>
        <end position="886"/>
    </location>
</feature>
<dbReference type="OrthoDB" id="2590867at2759"/>
<feature type="region of interest" description="Disordered" evidence="1">
    <location>
        <begin position="191"/>
        <end position="244"/>
    </location>
</feature>
<feature type="compositionally biased region" description="Polar residues" evidence="1">
    <location>
        <begin position="235"/>
        <end position="244"/>
    </location>
</feature>
<feature type="region of interest" description="Disordered" evidence="1">
    <location>
        <begin position="258"/>
        <end position="302"/>
    </location>
</feature>
<feature type="compositionally biased region" description="Basic and acidic residues" evidence="1">
    <location>
        <begin position="377"/>
        <end position="401"/>
    </location>
</feature>
<dbReference type="PANTHER" id="PTHR46563">
    <property type="entry name" value="RING-TYPE DOMAIN-CONTAINING PROTEIN"/>
    <property type="match status" value="1"/>
</dbReference>
<feature type="compositionally biased region" description="Polar residues" evidence="1">
    <location>
        <begin position="22"/>
        <end position="31"/>
    </location>
</feature>
<feature type="region of interest" description="Disordered" evidence="1">
    <location>
        <begin position="514"/>
        <end position="816"/>
    </location>
</feature>
<feature type="compositionally biased region" description="Basic and acidic residues" evidence="1">
    <location>
        <begin position="1598"/>
        <end position="1607"/>
    </location>
</feature>
<feature type="compositionally biased region" description="Polar residues" evidence="1">
    <location>
        <begin position="1182"/>
        <end position="1205"/>
    </location>
</feature>
<dbReference type="PANTHER" id="PTHR46563:SF4">
    <property type="entry name" value="ASPARTYL_ASPARAGINYL BETA-HYDROXYLASE ISOFORM X1"/>
    <property type="match status" value="1"/>
</dbReference>
<feature type="compositionally biased region" description="Polar residues" evidence="1">
    <location>
        <begin position="796"/>
        <end position="805"/>
    </location>
</feature>
<protein>
    <submittedName>
        <fullName evidence="2">Uncharacterized protein</fullName>
    </submittedName>
</protein>
<feature type="region of interest" description="Disordered" evidence="1">
    <location>
        <begin position="1153"/>
        <end position="1207"/>
    </location>
</feature>
<feature type="compositionally biased region" description="Polar residues" evidence="1">
    <location>
        <begin position="101"/>
        <end position="138"/>
    </location>
</feature>
<feature type="compositionally biased region" description="Basic and acidic residues" evidence="1">
    <location>
        <begin position="1408"/>
        <end position="1418"/>
    </location>
</feature>
<evidence type="ECO:0000313" key="3">
    <source>
        <dbReference type="Proteomes" id="UP001140560"/>
    </source>
</evidence>
<feature type="region of interest" description="Disordered" evidence="1">
    <location>
        <begin position="1588"/>
        <end position="1607"/>
    </location>
</feature>
<feature type="compositionally biased region" description="Polar residues" evidence="1">
    <location>
        <begin position="640"/>
        <end position="670"/>
    </location>
</feature>
<organism evidence="2 3">
    <name type="scientific">Neocucurbitaria cava</name>
    <dbReference type="NCBI Taxonomy" id="798079"/>
    <lineage>
        <taxon>Eukaryota</taxon>
        <taxon>Fungi</taxon>
        <taxon>Dikarya</taxon>
        <taxon>Ascomycota</taxon>
        <taxon>Pezizomycotina</taxon>
        <taxon>Dothideomycetes</taxon>
        <taxon>Pleosporomycetidae</taxon>
        <taxon>Pleosporales</taxon>
        <taxon>Pleosporineae</taxon>
        <taxon>Cucurbitariaceae</taxon>
        <taxon>Neocucurbitaria</taxon>
    </lineage>
</organism>
<feature type="compositionally biased region" description="Low complexity" evidence="1">
    <location>
        <begin position="1435"/>
        <end position="1447"/>
    </location>
</feature>
<feature type="region of interest" description="Disordered" evidence="1">
    <location>
        <begin position="1244"/>
        <end position="1271"/>
    </location>
</feature>
<feature type="region of interest" description="Disordered" evidence="1">
    <location>
        <begin position="837"/>
        <end position="923"/>
    </location>
</feature>
<feature type="compositionally biased region" description="Basic and acidic residues" evidence="1">
    <location>
        <begin position="339"/>
        <end position="352"/>
    </location>
</feature>
<feature type="compositionally biased region" description="Basic and acidic residues" evidence="1">
    <location>
        <begin position="574"/>
        <end position="595"/>
    </location>
</feature>
<feature type="compositionally biased region" description="Polar residues" evidence="1">
    <location>
        <begin position="988"/>
        <end position="997"/>
    </location>
</feature>
<feature type="region of interest" description="Disordered" evidence="1">
    <location>
        <begin position="1287"/>
        <end position="1487"/>
    </location>
</feature>
<feature type="compositionally biased region" description="Low complexity" evidence="1">
    <location>
        <begin position="899"/>
        <end position="916"/>
    </location>
</feature>
<dbReference type="Proteomes" id="UP001140560">
    <property type="component" value="Unassembled WGS sequence"/>
</dbReference>
<feature type="compositionally biased region" description="Low complexity" evidence="1">
    <location>
        <begin position="1001"/>
        <end position="1024"/>
    </location>
</feature>
<evidence type="ECO:0000256" key="1">
    <source>
        <dbReference type="SAM" id="MobiDB-lite"/>
    </source>
</evidence>
<feature type="compositionally biased region" description="Basic and acidic residues" evidence="1">
    <location>
        <begin position="1293"/>
        <end position="1401"/>
    </location>
</feature>
<feature type="compositionally biased region" description="Low complexity" evidence="1">
    <location>
        <begin position="702"/>
        <end position="721"/>
    </location>
</feature>
<feature type="compositionally biased region" description="Basic and acidic residues" evidence="1">
    <location>
        <begin position="1115"/>
        <end position="1135"/>
    </location>
</feature>
<feature type="compositionally biased region" description="Low complexity" evidence="1">
    <location>
        <begin position="597"/>
        <end position="609"/>
    </location>
</feature>
<feature type="compositionally biased region" description="Basic and acidic residues" evidence="1">
    <location>
        <begin position="614"/>
        <end position="626"/>
    </location>
</feature>
<name>A0A9W9CPB0_9PLEO</name>
<accession>A0A9W9CPB0</accession>
<gene>
    <name evidence="2" type="ORF">N0V83_003447</name>
</gene>
<feature type="region of interest" description="Disordered" evidence="1">
    <location>
        <begin position="1063"/>
        <end position="1135"/>
    </location>
</feature>
<dbReference type="EMBL" id="JAPEUY010000005">
    <property type="protein sequence ID" value="KAJ4373156.1"/>
    <property type="molecule type" value="Genomic_DNA"/>
</dbReference>
<feature type="compositionally biased region" description="Polar residues" evidence="1">
    <location>
        <begin position="1254"/>
        <end position="1263"/>
    </location>
</feature>
<feature type="compositionally biased region" description="Basic and acidic residues" evidence="1">
    <location>
        <begin position="435"/>
        <end position="448"/>
    </location>
</feature>
<evidence type="ECO:0000313" key="2">
    <source>
        <dbReference type="EMBL" id="KAJ4373156.1"/>
    </source>
</evidence>
<keyword evidence="3" id="KW-1185">Reference proteome</keyword>